<organism evidence="3 4">
    <name type="scientific">Acaromyces ingoldii</name>
    <dbReference type="NCBI Taxonomy" id="215250"/>
    <lineage>
        <taxon>Eukaryota</taxon>
        <taxon>Fungi</taxon>
        <taxon>Dikarya</taxon>
        <taxon>Basidiomycota</taxon>
        <taxon>Ustilaginomycotina</taxon>
        <taxon>Exobasidiomycetes</taxon>
        <taxon>Exobasidiales</taxon>
        <taxon>Cryptobasidiaceae</taxon>
        <taxon>Acaromyces</taxon>
    </lineage>
</organism>
<dbReference type="AlphaFoldDB" id="A0A316YTI2"/>
<name>A0A316YTI2_9BASI</name>
<dbReference type="InParanoid" id="A0A316YTI2"/>
<dbReference type="EMBL" id="KZ819636">
    <property type="protein sequence ID" value="PWN91055.1"/>
    <property type="molecule type" value="Genomic_DNA"/>
</dbReference>
<keyword evidence="2" id="KW-0472">Membrane</keyword>
<accession>A0A316YTI2</accession>
<feature type="region of interest" description="Disordered" evidence="1">
    <location>
        <begin position="1"/>
        <end position="42"/>
    </location>
</feature>
<dbReference type="GeneID" id="37043836"/>
<proteinExistence type="predicted"/>
<evidence type="ECO:0000313" key="3">
    <source>
        <dbReference type="EMBL" id="PWN91055.1"/>
    </source>
</evidence>
<feature type="transmembrane region" description="Helical" evidence="2">
    <location>
        <begin position="49"/>
        <end position="68"/>
    </location>
</feature>
<keyword evidence="4" id="KW-1185">Reference proteome</keyword>
<evidence type="ECO:0000256" key="1">
    <source>
        <dbReference type="SAM" id="MobiDB-lite"/>
    </source>
</evidence>
<reference evidence="3 4" key="1">
    <citation type="journal article" date="2018" name="Mol. Biol. Evol.">
        <title>Broad Genomic Sampling Reveals a Smut Pathogenic Ancestry of the Fungal Clade Ustilaginomycotina.</title>
        <authorList>
            <person name="Kijpornyongpan T."/>
            <person name="Mondo S.J."/>
            <person name="Barry K."/>
            <person name="Sandor L."/>
            <person name="Lee J."/>
            <person name="Lipzen A."/>
            <person name="Pangilinan J."/>
            <person name="LaButti K."/>
            <person name="Hainaut M."/>
            <person name="Henrissat B."/>
            <person name="Grigoriev I.V."/>
            <person name="Spatafora J.W."/>
            <person name="Aime M.C."/>
        </authorList>
    </citation>
    <scope>NUCLEOTIDE SEQUENCE [LARGE SCALE GENOMIC DNA]</scope>
    <source>
        <strain evidence="3 4">MCA 4198</strain>
    </source>
</reference>
<keyword evidence="2" id="KW-1133">Transmembrane helix</keyword>
<sequence length="78" mass="8608">MSSHQTKPPHYEPRNVEIDGLAEQADDDALRPHGRPSHAGVEGPSFKEWVFIVSACVIGGYWLASFLYKPAKATLDIT</sequence>
<protein>
    <submittedName>
        <fullName evidence="3">Uncharacterized protein</fullName>
    </submittedName>
</protein>
<keyword evidence="2" id="KW-0812">Transmembrane</keyword>
<evidence type="ECO:0000313" key="4">
    <source>
        <dbReference type="Proteomes" id="UP000245768"/>
    </source>
</evidence>
<evidence type="ECO:0000256" key="2">
    <source>
        <dbReference type="SAM" id="Phobius"/>
    </source>
</evidence>
<dbReference type="Proteomes" id="UP000245768">
    <property type="component" value="Unassembled WGS sequence"/>
</dbReference>
<dbReference type="RefSeq" id="XP_025378253.1">
    <property type="nucleotide sequence ID" value="XM_025521920.1"/>
</dbReference>
<gene>
    <name evidence="3" type="ORF">FA10DRAFT_267466</name>
</gene>